<protein>
    <submittedName>
        <fullName evidence="1">Uncharacterized protein</fullName>
    </submittedName>
</protein>
<reference evidence="1" key="1">
    <citation type="submission" date="2023-06" db="EMBL/GenBank/DDBJ databases">
        <authorList>
            <person name="Kurt Z."/>
        </authorList>
    </citation>
    <scope>NUCLEOTIDE SEQUENCE</scope>
</reference>
<evidence type="ECO:0000313" key="2">
    <source>
        <dbReference type="EMBL" id="CAL6067201.1"/>
    </source>
</evidence>
<evidence type="ECO:0000313" key="3">
    <source>
        <dbReference type="Proteomes" id="UP001642409"/>
    </source>
</evidence>
<organism evidence="1">
    <name type="scientific">Hexamita inflata</name>
    <dbReference type="NCBI Taxonomy" id="28002"/>
    <lineage>
        <taxon>Eukaryota</taxon>
        <taxon>Metamonada</taxon>
        <taxon>Diplomonadida</taxon>
        <taxon>Hexamitidae</taxon>
        <taxon>Hexamitinae</taxon>
        <taxon>Hexamita</taxon>
    </lineage>
</organism>
<gene>
    <name evidence="2" type="ORF">HINF_LOCUS52911</name>
    <name evidence="1" type="ORF">HINF_LOCUS64657</name>
</gene>
<dbReference type="EMBL" id="CATOUU010001176">
    <property type="protein sequence ID" value="CAI9977012.1"/>
    <property type="molecule type" value="Genomic_DNA"/>
</dbReference>
<dbReference type="EMBL" id="CAXDID020000266">
    <property type="protein sequence ID" value="CAL6067201.1"/>
    <property type="molecule type" value="Genomic_DNA"/>
</dbReference>
<reference evidence="2 3" key="2">
    <citation type="submission" date="2024-07" db="EMBL/GenBank/DDBJ databases">
        <authorList>
            <person name="Akdeniz Z."/>
        </authorList>
    </citation>
    <scope>NUCLEOTIDE SEQUENCE [LARGE SCALE GENOMIC DNA]</scope>
</reference>
<accession>A0AA86RS55</accession>
<keyword evidence="3" id="KW-1185">Reference proteome</keyword>
<comment type="caution">
    <text evidence="1">The sequence shown here is derived from an EMBL/GenBank/DDBJ whole genome shotgun (WGS) entry which is preliminary data.</text>
</comment>
<sequence length="848" mass="98655">MNKLSIMDYISSNYKQQKLNSVYLTYNISSTLNICNTNQFQKIDQSLIKQGCKEFNFINSNRQYYLSGEIVNPVKQNQVIVSLEQIQVQISELDLYEKINQIQKEVELKASYYYNQVAGVNIEYQEFGLEIEDNYFILADKYKYQTNKMCQSLLQSELVSLIQTLTFYAPQNTVKIIKNQNLKYKLVVKVKITCLTDLFSENPQKIVIGEANQLYKNIGKNQLSFDDFTVKYASELSEVLCSRDIDQQFNCIKPLNYYGSIIEPEPEPEPELQTKLKQQRQTYVQNYTTGSKLSDYILKQSNIRQLKLKIYSYELLTENQIGRQFFFRLQVKTNQQELIQIDSEIVDQNSNLSVLTVEAEACGQIQCVTIQLMDLFETKQFIQAQKTIVLTENGAQQLLNQDFFSISLNSIYKMNEFDNIGAEMCKCQVQFLISNEQKPMKEIAASMLLDKTVQKELIKTLNEAFMQQFNRQTLITQNFTPICQYLSLKPRVTQKVNVLSQFALDSQTAVQLVLLKPEMHKLDWYGIKIECGTNNQGYYVDLPDNLNMNITYDNISARERNQQVVKVQFAVLVNDIDLGRINLFIKRQLTVEPVAQILLFHPKIDNLTYLFRYDNITGEIAILSPDTRGHFKQLADPVEEDIQTKVKVYQKQKYVTSLKQYQFVENNRYVYFSLEVDETIMSINGALTLTNNQFTFQLQLQVSDFAVVQSQVGKQFKVPLYDATIALTQPECKQFTALSWSSGQQLIQVRTPSRVFSILAQVDEGQCEKFYIKVRKEKIGQILFRYKPQIILEDNDLMKLGKLLQIDGKWEQQIIFKADVCKNYVTQKRLFAFSTNFMEIWMVALIFE</sequence>
<dbReference type="AlphaFoldDB" id="A0AA86RS55"/>
<evidence type="ECO:0000313" key="1">
    <source>
        <dbReference type="EMBL" id="CAI9977012.1"/>
    </source>
</evidence>
<dbReference type="Proteomes" id="UP001642409">
    <property type="component" value="Unassembled WGS sequence"/>
</dbReference>
<name>A0AA86RS55_9EUKA</name>
<proteinExistence type="predicted"/>